<dbReference type="OrthoDB" id="10375126at2759"/>
<keyword evidence="3" id="KW-1185">Reference proteome</keyword>
<name>A0A8J4SNG2_9TREM</name>
<comment type="caution">
    <text evidence="2">The sequence shown here is derived from an EMBL/GenBank/DDBJ whole genome shotgun (WGS) entry which is preliminary data.</text>
</comment>
<dbReference type="EMBL" id="LUCH01003624">
    <property type="protein sequence ID" value="KAF5399902.1"/>
    <property type="molecule type" value="Genomic_DNA"/>
</dbReference>
<accession>A0A8J4SNG2</accession>
<reference evidence="2" key="1">
    <citation type="submission" date="2019-05" db="EMBL/GenBank/DDBJ databases">
        <title>Annotation for the trematode Paragonimus heterotremus.</title>
        <authorList>
            <person name="Choi Y.-J."/>
        </authorList>
    </citation>
    <scope>NUCLEOTIDE SEQUENCE</scope>
    <source>
        <strain evidence="2">LC</strain>
    </source>
</reference>
<protein>
    <submittedName>
        <fullName evidence="2">Uncharacterized protein</fullName>
    </submittedName>
</protein>
<dbReference type="Proteomes" id="UP000748531">
    <property type="component" value="Unassembled WGS sequence"/>
</dbReference>
<feature type="region of interest" description="Disordered" evidence="1">
    <location>
        <begin position="30"/>
        <end position="64"/>
    </location>
</feature>
<evidence type="ECO:0000256" key="1">
    <source>
        <dbReference type="SAM" id="MobiDB-lite"/>
    </source>
</evidence>
<gene>
    <name evidence="2" type="ORF">PHET_06824</name>
</gene>
<feature type="compositionally biased region" description="Polar residues" evidence="1">
    <location>
        <begin position="30"/>
        <end position="40"/>
    </location>
</feature>
<dbReference type="AlphaFoldDB" id="A0A8J4SNG2"/>
<evidence type="ECO:0000313" key="2">
    <source>
        <dbReference type="EMBL" id="KAF5399902.1"/>
    </source>
</evidence>
<proteinExistence type="predicted"/>
<sequence>MQEIRSIIALRNESDRQIEQPEHELDLSTIRTSRQTNVHSGETVHEGTESEVIGQDNLSRDPPFRRPKTLHLDPFCDRSKPGRCCNENGISNTASPKCKFCVENSNIFANLEESMRIVTHLRSIIQSKLGELFKRFPPSPVLNDSVKENCKHDKILQFDSSTWDRTPESVSQSDSNKQRIFDDVVRRRSPQLPQPENGVGYTDFDFVHSYLSKPSEPSYQQINVSDSMQNLALTAGEQSIGGSATHIVDDEATDLDNKNTTKRKNTLTISGVLFRNSDEDRDCNSRESIMKSYFRRTSLSRERTK</sequence>
<evidence type="ECO:0000313" key="3">
    <source>
        <dbReference type="Proteomes" id="UP000748531"/>
    </source>
</evidence>
<organism evidence="2 3">
    <name type="scientific">Paragonimus heterotremus</name>
    <dbReference type="NCBI Taxonomy" id="100268"/>
    <lineage>
        <taxon>Eukaryota</taxon>
        <taxon>Metazoa</taxon>
        <taxon>Spiralia</taxon>
        <taxon>Lophotrochozoa</taxon>
        <taxon>Platyhelminthes</taxon>
        <taxon>Trematoda</taxon>
        <taxon>Digenea</taxon>
        <taxon>Plagiorchiida</taxon>
        <taxon>Troglotremata</taxon>
        <taxon>Troglotrematidae</taxon>
        <taxon>Paragonimus</taxon>
    </lineage>
</organism>